<proteinExistence type="predicted"/>
<evidence type="ECO:0000313" key="1">
    <source>
        <dbReference type="EMBL" id="KZT30298.1"/>
    </source>
</evidence>
<dbReference type="OrthoDB" id="2686689at2759"/>
<dbReference type="Proteomes" id="UP000076761">
    <property type="component" value="Unassembled WGS sequence"/>
</dbReference>
<dbReference type="InParanoid" id="A0A165VWC6"/>
<accession>A0A165VWC6</accession>
<reference evidence="1 2" key="1">
    <citation type="journal article" date="2016" name="Mol. Biol. Evol.">
        <title>Comparative Genomics of Early-Diverging Mushroom-Forming Fungi Provides Insights into the Origins of Lignocellulose Decay Capabilities.</title>
        <authorList>
            <person name="Nagy L.G."/>
            <person name="Riley R."/>
            <person name="Tritt A."/>
            <person name="Adam C."/>
            <person name="Daum C."/>
            <person name="Floudas D."/>
            <person name="Sun H."/>
            <person name="Yadav J.S."/>
            <person name="Pangilinan J."/>
            <person name="Larsson K.H."/>
            <person name="Matsuura K."/>
            <person name="Barry K."/>
            <person name="Labutti K."/>
            <person name="Kuo R."/>
            <person name="Ohm R.A."/>
            <person name="Bhattacharya S.S."/>
            <person name="Shirouzu T."/>
            <person name="Yoshinaga Y."/>
            <person name="Martin F.M."/>
            <person name="Grigoriev I.V."/>
            <person name="Hibbett D.S."/>
        </authorList>
    </citation>
    <scope>NUCLEOTIDE SEQUENCE [LARGE SCALE GENOMIC DNA]</scope>
    <source>
        <strain evidence="1 2">HHB14362 ss-1</strain>
    </source>
</reference>
<gene>
    <name evidence="1" type="ORF">NEOLEDRAFT_1030687</name>
</gene>
<protein>
    <submittedName>
        <fullName evidence="1">Uncharacterized protein</fullName>
    </submittedName>
</protein>
<feature type="non-terminal residue" evidence="1">
    <location>
        <position position="1"/>
    </location>
</feature>
<dbReference type="EMBL" id="KV425552">
    <property type="protein sequence ID" value="KZT30298.1"/>
    <property type="molecule type" value="Genomic_DNA"/>
</dbReference>
<organism evidence="1 2">
    <name type="scientific">Neolentinus lepideus HHB14362 ss-1</name>
    <dbReference type="NCBI Taxonomy" id="1314782"/>
    <lineage>
        <taxon>Eukaryota</taxon>
        <taxon>Fungi</taxon>
        <taxon>Dikarya</taxon>
        <taxon>Basidiomycota</taxon>
        <taxon>Agaricomycotina</taxon>
        <taxon>Agaricomycetes</taxon>
        <taxon>Gloeophyllales</taxon>
        <taxon>Gloeophyllaceae</taxon>
        <taxon>Neolentinus</taxon>
    </lineage>
</organism>
<name>A0A165VWC6_9AGAM</name>
<dbReference type="AlphaFoldDB" id="A0A165VWC6"/>
<evidence type="ECO:0000313" key="2">
    <source>
        <dbReference type="Proteomes" id="UP000076761"/>
    </source>
</evidence>
<feature type="non-terminal residue" evidence="1">
    <location>
        <position position="64"/>
    </location>
</feature>
<keyword evidence="2" id="KW-1185">Reference proteome</keyword>
<sequence length="64" mass="7510">LSELLGMHRNVVSKQLRLHGVYQRFSDISDNDIDRLVQLYKKHRPSSGLRYVIGFFKSHGLRVQ</sequence>